<proteinExistence type="predicted"/>
<keyword evidence="2" id="KW-0812">Transmembrane</keyword>
<feature type="transmembrane region" description="Helical" evidence="2">
    <location>
        <begin position="83"/>
        <end position="103"/>
    </location>
</feature>
<comment type="caution">
    <text evidence="3">The sequence shown here is derived from an EMBL/GenBank/DDBJ whole genome shotgun (WGS) entry which is preliminary data.</text>
</comment>
<feature type="compositionally biased region" description="Low complexity" evidence="1">
    <location>
        <begin position="214"/>
        <end position="224"/>
    </location>
</feature>
<feature type="transmembrane region" description="Helical" evidence="2">
    <location>
        <begin position="53"/>
        <end position="71"/>
    </location>
</feature>
<evidence type="ECO:0000313" key="3">
    <source>
        <dbReference type="EMBL" id="MCG5031559.1"/>
    </source>
</evidence>
<sequence length="224" mass="22992">MALAALSPGTGPTPSPGLLLTLFLALSLIALLVAGLALTGWFSSPGSLNWRSIHLLAAGCALLAVFGHTLLMSGRLRRSSSALAAGAGVFVLAAAVVFVLPYLDRWFNTVEVNQARLLSGEKAPLPGRTLTVYFTWPENAAVPAGADAVSGASLMRDGKEMIGNARMIPLLAESIAGGGLAAIRSAAPYPAEYGAVTARARKELDEGPLPELSAGAAARTRTTT</sequence>
<dbReference type="EMBL" id="JAKNCT010000010">
    <property type="protein sequence ID" value="MCG5031559.1"/>
    <property type="molecule type" value="Genomic_DNA"/>
</dbReference>
<name>A0ABS9MSH8_9BURK</name>
<evidence type="ECO:0000313" key="4">
    <source>
        <dbReference type="Proteomes" id="UP001297600"/>
    </source>
</evidence>
<evidence type="ECO:0000256" key="1">
    <source>
        <dbReference type="SAM" id="MobiDB-lite"/>
    </source>
</evidence>
<organism evidence="3 4">
    <name type="scientific">Mesosutterella porci</name>
    <dbReference type="NCBI Taxonomy" id="2915351"/>
    <lineage>
        <taxon>Bacteria</taxon>
        <taxon>Pseudomonadati</taxon>
        <taxon>Pseudomonadota</taxon>
        <taxon>Betaproteobacteria</taxon>
        <taxon>Burkholderiales</taxon>
        <taxon>Sutterellaceae</taxon>
        <taxon>Mesosutterella</taxon>
    </lineage>
</organism>
<feature type="region of interest" description="Disordered" evidence="1">
    <location>
        <begin position="204"/>
        <end position="224"/>
    </location>
</feature>
<keyword evidence="4" id="KW-1185">Reference proteome</keyword>
<feature type="transmembrane region" description="Helical" evidence="2">
    <location>
        <begin position="20"/>
        <end position="41"/>
    </location>
</feature>
<accession>A0ABS9MSH8</accession>
<keyword evidence="2" id="KW-0472">Membrane</keyword>
<keyword evidence="2" id="KW-1133">Transmembrane helix</keyword>
<gene>
    <name evidence="3" type="ORF">MAF45_08910</name>
</gene>
<dbReference type="Proteomes" id="UP001297600">
    <property type="component" value="Unassembled WGS sequence"/>
</dbReference>
<evidence type="ECO:0000256" key="2">
    <source>
        <dbReference type="SAM" id="Phobius"/>
    </source>
</evidence>
<dbReference type="RefSeq" id="WP_237979420.1">
    <property type="nucleotide sequence ID" value="NZ_JAKNCT010000010.1"/>
</dbReference>
<protein>
    <submittedName>
        <fullName evidence="3">Uncharacterized protein</fullName>
    </submittedName>
</protein>
<reference evidence="3 4" key="1">
    <citation type="submission" date="2022-02" db="EMBL/GenBank/DDBJ databases">
        <title>Mesosutterella porci, a novel member of the family Sutterellaceae from pig feces.</title>
        <authorList>
            <person name="Wylensek D."/>
            <person name="Clavel T."/>
        </authorList>
    </citation>
    <scope>NUCLEOTIDE SEQUENCE [LARGE SCALE GENOMIC DNA]</scope>
    <source>
        <strain evidence="4">oilRF-744-wt-GAM-9</strain>
    </source>
</reference>